<dbReference type="InterPro" id="IPR050111">
    <property type="entry name" value="C-type_lectin/snaclec_domain"/>
</dbReference>
<dbReference type="InterPro" id="IPR016187">
    <property type="entry name" value="CTDL_fold"/>
</dbReference>
<dbReference type="InterPro" id="IPR016186">
    <property type="entry name" value="C-type_lectin-like/link_sf"/>
</dbReference>
<feature type="coiled-coil region" evidence="1">
    <location>
        <begin position="154"/>
        <end position="209"/>
    </location>
</feature>
<dbReference type="SMART" id="SM00034">
    <property type="entry name" value="CLECT"/>
    <property type="match status" value="1"/>
</dbReference>
<dbReference type="WBParaSite" id="MBELARI_LOCUS2478">
    <property type="protein sequence ID" value="MBELARI_LOCUS2478"/>
    <property type="gene ID" value="MBELARI_LOCUS2478"/>
</dbReference>
<dbReference type="Gene3D" id="3.10.100.10">
    <property type="entry name" value="Mannose-Binding Protein A, subunit A"/>
    <property type="match status" value="1"/>
</dbReference>
<dbReference type="PROSITE" id="PS50041">
    <property type="entry name" value="C_TYPE_LECTIN_2"/>
    <property type="match status" value="1"/>
</dbReference>
<dbReference type="InterPro" id="IPR001304">
    <property type="entry name" value="C-type_lectin-like"/>
</dbReference>
<proteinExistence type="predicted"/>
<keyword evidence="3" id="KW-1185">Reference proteome</keyword>
<feature type="coiled-coil region" evidence="1">
    <location>
        <begin position="57"/>
        <end position="105"/>
    </location>
</feature>
<dbReference type="Proteomes" id="UP000887575">
    <property type="component" value="Unassembled WGS sequence"/>
</dbReference>
<evidence type="ECO:0000256" key="1">
    <source>
        <dbReference type="SAM" id="Coils"/>
    </source>
</evidence>
<dbReference type="CDD" id="cd00037">
    <property type="entry name" value="CLECT"/>
    <property type="match status" value="1"/>
</dbReference>
<sequence length="342" mass="39384">MDDRKKIAELEADLEGMRKDKDVEMRRLAADMVQIEAKLMRRIAKLWAELVDGWTRNRELERKMTETKKKNEDLEAQLNEIQQELVEARGKIYRLETEIKCEQKERSDGFTKINSKISQSDDRSTQIDAELKVEIDSKVAEMSKIISMKMAQIETDLMGENAETKKKNDDLEAQLRLQNTEVRDGKANIGELEGKINALESKNFDLETQINRTITFLDLDGWSYLAKTASWYKVVDQPMTFDEAKAYCAIRKSHLVSIQSQVENDFVQELAKAVDSNAGFWIGLKKNLNKGNAFEWTDRSSVDFTNWLPGYPDSETHAVDEAFLGEIIFNPPIQEMELVEKV</sequence>
<dbReference type="AlphaFoldDB" id="A0AAF3F952"/>
<organism evidence="3 4">
    <name type="scientific">Mesorhabditis belari</name>
    <dbReference type="NCBI Taxonomy" id="2138241"/>
    <lineage>
        <taxon>Eukaryota</taxon>
        <taxon>Metazoa</taxon>
        <taxon>Ecdysozoa</taxon>
        <taxon>Nematoda</taxon>
        <taxon>Chromadorea</taxon>
        <taxon>Rhabditida</taxon>
        <taxon>Rhabditina</taxon>
        <taxon>Rhabditomorpha</taxon>
        <taxon>Rhabditoidea</taxon>
        <taxon>Rhabditidae</taxon>
        <taxon>Mesorhabditinae</taxon>
        <taxon>Mesorhabditis</taxon>
    </lineage>
</organism>
<evidence type="ECO:0000259" key="2">
    <source>
        <dbReference type="PROSITE" id="PS50041"/>
    </source>
</evidence>
<protein>
    <recommendedName>
        <fullName evidence="2">C-type lectin domain-containing protein</fullName>
    </recommendedName>
</protein>
<dbReference type="Pfam" id="PF00059">
    <property type="entry name" value="Lectin_C"/>
    <property type="match status" value="1"/>
</dbReference>
<dbReference type="SUPFAM" id="SSF56436">
    <property type="entry name" value="C-type lectin-like"/>
    <property type="match status" value="1"/>
</dbReference>
<evidence type="ECO:0000313" key="3">
    <source>
        <dbReference type="Proteomes" id="UP000887575"/>
    </source>
</evidence>
<dbReference type="PANTHER" id="PTHR22803">
    <property type="entry name" value="MANNOSE, PHOSPHOLIPASE, LECTIN RECEPTOR RELATED"/>
    <property type="match status" value="1"/>
</dbReference>
<evidence type="ECO:0000313" key="4">
    <source>
        <dbReference type="WBParaSite" id="MBELARI_LOCUS2478"/>
    </source>
</evidence>
<reference evidence="4" key="1">
    <citation type="submission" date="2024-02" db="UniProtKB">
        <authorList>
            <consortium name="WormBaseParasite"/>
        </authorList>
    </citation>
    <scope>IDENTIFICATION</scope>
</reference>
<name>A0AAF3F952_9BILA</name>
<keyword evidence="1" id="KW-0175">Coiled coil</keyword>
<accession>A0AAF3F952</accession>
<feature type="domain" description="C-type lectin" evidence="2">
    <location>
        <begin position="232"/>
        <end position="314"/>
    </location>
</feature>